<proteinExistence type="predicted"/>
<keyword evidence="3" id="KW-1185">Reference proteome</keyword>
<evidence type="ECO:0000313" key="3">
    <source>
        <dbReference type="Proteomes" id="UP001222325"/>
    </source>
</evidence>
<feature type="compositionally biased region" description="Acidic residues" evidence="1">
    <location>
        <begin position="580"/>
        <end position="592"/>
    </location>
</feature>
<reference evidence="2" key="1">
    <citation type="submission" date="2023-03" db="EMBL/GenBank/DDBJ databases">
        <title>Massive genome expansion in bonnet fungi (Mycena s.s.) driven by repeated elements and novel gene families across ecological guilds.</title>
        <authorList>
            <consortium name="Lawrence Berkeley National Laboratory"/>
            <person name="Harder C.B."/>
            <person name="Miyauchi S."/>
            <person name="Viragh M."/>
            <person name="Kuo A."/>
            <person name="Thoen E."/>
            <person name="Andreopoulos B."/>
            <person name="Lu D."/>
            <person name="Skrede I."/>
            <person name="Drula E."/>
            <person name="Henrissat B."/>
            <person name="Morin E."/>
            <person name="Kohler A."/>
            <person name="Barry K."/>
            <person name="LaButti K."/>
            <person name="Morin E."/>
            <person name="Salamov A."/>
            <person name="Lipzen A."/>
            <person name="Mereny Z."/>
            <person name="Hegedus B."/>
            <person name="Baldrian P."/>
            <person name="Stursova M."/>
            <person name="Weitz H."/>
            <person name="Taylor A."/>
            <person name="Grigoriev I.V."/>
            <person name="Nagy L.G."/>
            <person name="Martin F."/>
            <person name="Kauserud H."/>
        </authorList>
    </citation>
    <scope>NUCLEOTIDE SEQUENCE</scope>
    <source>
        <strain evidence="2">CBHHK173m</strain>
    </source>
</reference>
<evidence type="ECO:0000313" key="2">
    <source>
        <dbReference type="EMBL" id="KAJ7094539.1"/>
    </source>
</evidence>
<evidence type="ECO:0000256" key="1">
    <source>
        <dbReference type="SAM" id="MobiDB-lite"/>
    </source>
</evidence>
<dbReference type="AlphaFoldDB" id="A0AAD6XPU8"/>
<sequence length="653" mass="71775">MFNVIRRVLLAVGKSFAGKTLATNHTNHTARDTDPNAPSMASPTRQRTRTRTTSLKGVATCSQQSLQVEVTVATSPLALTAIVLIQHKGSDSLPVFVSTHTAIDGDGLASNISPEVPGTQDATFSDNCRTSERVDGAAQRSSAPAVVDTPQVARNENDAHEEILQNPGAPESGTPLMMDQTIESAELFATLRDEPGAVAWESAASHIPHLVVTPADEAWDDFVVRWHNQPNQQWVDHHLPVPLAISPFSPFGPTDPPREYVPSVGVFSPSRFAASVSLFSNHTPSQALFVQKHTYKAVAYVACIAGSGLRAYYDDPTVLQSLEKLTIFVWTDPAAPLLKFWRTCSMASVYESDHPFAGVPHIVVTGTPPNAPWEIDHASVPEQNEQFLTVPQYVSTEVVEEEDTDDKWYCGDDEEEEVPAFLTQWSESEEESDYARTPSPPAWSVRTYPASGRSVSTLDDVFEEDEEDTGNVPSVLETRFRKSWLQDDDDDDILPPAPRPPPRRRPSRFRFTAALPDIDERTHEDVYRPLAADYQSLWTGTAMIPISKGDAVDDSTDGQSQYTDALDHVPDSASDSQYLDAEEPETDADQTSESEYGYRARCMPRPSCDIFLSGEDSDLAEAPAPRGKANIPAGKTDWFDLLDDDDLGSPEWT</sequence>
<feature type="region of interest" description="Disordered" evidence="1">
    <location>
        <begin position="487"/>
        <end position="511"/>
    </location>
</feature>
<feature type="region of interest" description="Disordered" evidence="1">
    <location>
        <begin position="22"/>
        <end position="55"/>
    </location>
</feature>
<comment type="caution">
    <text evidence="2">The sequence shown here is derived from an EMBL/GenBank/DDBJ whole genome shotgun (WGS) entry which is preliminary data.</text>
</comment>
<dbReference type="EMBL" id="JARJCN010000014">
    <property type="protein sequence ID" value="KAJ7094539.1"/>
    <property type="molecule type" value="Genomic_DNA"/>
</dbReference>
<name>A0AAD6XPU8_9AGAR</name>
<accession>A0AAD6XPU8</accession>
<feature type="region of interest" description="Disordered" evidence="1">
    <location>
        <begin position="549"/>
        <end position="599"/>
    </location>
</feature>
<gene>
    <name evidence="2" type="ORF">B0H15DRAFT_798734</name>
</gene>
<protein>
    <submittedName>
        <fullName evidence="2">Uncharacterized protein</fullName>
    </submittedName>
</protein>
<organism evidence="2 3">
    <name type="scientific">Mycena belliarum</name>
    <dbReference type="NCBI Taxonomy" id="1033014"/>
    <lineage>
        <taxon>Eukaryota</taxon>
        <taxon>Fungi</taxon>
        <taxon>Dikarya</taxon>
        <taxon>Basidiomycota</taxon>
        <taxon>Agaricomycotina</taxon>
        <taxon>Agaricomycetes</taxon>
        <taxon>Agaricomycetidae</taxon>
        <taxon>Agaricales</taxon>
        <taxon>Marasmiineae</taxon>
        <taxon>Mycenaceae</taxon>
        <taxon>Mycena</taxon>
    </lineage>
</organism>
<dbReference type="Proteomes" id="UP001222325">
    <property type="component" value="Unassembled WGS sequence"/>
</dbReference>